<feature type="signal peptide" evidence="1">
    <location>
        <begin position="1"/>
        <end position="29"/>
    </location>
</feature>
<protein>
    <recommendedName>
        <fullName evidence="2">Surface-adhesin protein E-like domain-containing protein</fullName>
    </recommendedName>
</protein>
<keyword evidence="1" id="KW-0732">Signal</keyword>
<gene>
    <name evidence="3" type="ORF">LMG7141_01452</name>
</gene>
<dbReference type="EMBL" id="CATYWO010000002">
    <property type="protein sequence ID" value="CAJ0783944.1"/>
    <property type="molecule type" value="Genomic_DNA"/>
</dbReference>
<keyword evidence="4" id="KW-1185">Reference proteome</keyword>
<dbReference type="Proteomes" id="UP001189616">
    <property type="component" value="Unassembled WGS sequence"/>
</dbReference>
<evidence type="ECO:0000313" key="3">
    <source>
        <dbReference type="EMBL" id="CAJ0783944.1"/>
    </source>
</evidence>
<sequence length="190" mass="20330">MKTGGWRRQGAIAATILAVAQWAAMPAFAQTASSSAVPSASATPATPAVPAASATAGVSEQTSSADRWRRFVGATGVVSYIDRQSVKPQVEAAPGSDTPTVHFRLLRNVLPDFTIKTADGQPIRSSVKQVVLDCAQRTYTVIAQTLYRARNASGNPLYQIRYGEDAQSRSLREGSVFDWIAGRFCSVPRQ</sequence>
<organism evidence="3 4">
    <name type="scientific">Ralstonia condita</name>
    <dbReference type="NCBI Taxonomy" id="3058600"/>
    <lineage>
        <taxon>Bacteria</taxon>
        <taxon>Pseudomonadati</taxon>
        <taxon>Pseudomonadota</taxon>
        <taxon>Betaproteobacteria</taxon>
        <taxon>Burkholderiales</taxon>
        <taxon>Burkholderiaceae</taxon>
        <taxon>Ralstonia</taxon>
    </lineage>
</organism>
<reference evidence="3 4" key="1">
    <citation type="submission" date="2023-07" db="EMBL/GenBank/DDBJ databases">
        <authorList>
            <person name="Peeters C."/>
        </authorList>
    </citation>
    <scope>NUCLEOTIDE SEQUENCE [LARGE SCALE GENOMIC DNA]</scope>
    <source>
        <strain evidence="3 4">LMG 7141</strain>
    </source>
</reference>
<dbReference type="InterPro" id="IPR031939">
    <property type="entry name" value="Adhesin_E-like"/>
</dbReference>
<comment type="caution">
    <text evidence="3">The sequence shown here is derived from an EMBL/GenBank/DDBJ whole genome shotgun (WGS) entry which is preliminary data.</text>
</comment>
<feature type="domain" description="Surface-adhesin protein E-like" evidence="2">
    <location>
        <begin position="68"/>
        <end position="185"/>
    </location>
</feature>
<name>A0ABM9J647_9RALS</name>
<dbReference type="RefSeq" id="WP_316656899.1">
    <property type="nucleotide sequence ID" value="NZ_CATYWO010000002.1"/>
</dbReference>
<dbReference type="Pfam" id="PF16747">
    <property type="entry name" value="Adhesin_E"/>
    <property type="match status" value="1"/>
</dbReference>
<accession>A0ABM9J647</accession>
<feature type="chain" id="PRO_5045626912" description="Surface-adhesin protein E-like domain-containing protein" evidence="1">
    <location>
        <begin position="30"/>
        <end position="190"/>
    </location>
</feature>
<evidence type="ECO:0000259" key="2">
    <source>
        <dbReference type="Pfam" id="PF16747"/>
    </source>
</evidence>
<proteinExistence type="predicted"/>
<evidence type="ECO:0000313" key="4">
    <source>
        <dbReference type="Proteomes" id="UP001189616"/>
    </source>
</evidence>
<evidence type="ECO:0000256" key="1">
    <source>
        <dbReference type="SAM" id="SignalP"/>
    </source>
</evidence>